<sequence length="63" mass="6899">MFKRALPYLVATATGIASGVYIFKPLIQQEVAASVNTPLNSNVIHSERTHVDHESTTTDVETK</sequence>
<name>A0A5C3M9J7_9AGAR</name>
<evidence type="ECO:0000313" key="2">
    <source>
        <dbReference type="EMBL" id="TFK41922.1"/>
    </source>
</evidence>
<evidence type="ECO:0000256" key="1">
    <source>
        <dbReference type="SAM" id="MobiDB-lite"/>
    </source>
</evidence>
<keyword evidence="3" id="KW-1185">Reference proteome</keyword>
<dbReference type="OrthoDB" id="4093673at2759"/>
<feature type="region of interest" description="Disordered" evidence="1">
    <location>
        <begin position="44"/>
        <end position="63"/>
    </location>
</feature>
<feature type="compositionally biased region" description="Basic and acidic residues" evidence="1">
    <location>
        <begin position="45"/>
        <end position="63"/>
    </location>
</feature>
<proteinExistence type="predicted"/>
<organism evidence="2 3">
    <name type="scientific">Crucibulum laeve</name>
    <dbReference type="NCBI Taxonomy" id="68775"/>
    <lineage>
        <taxon>Eukaryota</taxon>
        <taxon>Fungi</taxon>
        <taxon>Dikarya</taxon>
        <taxon>Basidiomycota</taxon>
        <taxon>Agaricomycotina</taxon>
        <taxon>Agaricomycetes</taxon>
        <taxon>Agaricomycetidae</taxon>
        <taxon>Agaricales</taxon>
        <taxon>Agaricineae</taxon>
        <taxon>Nidulariaceae</taxon>
        <taxon>Crucibulum</taxon>
    </lineage>
</organism>
<dbReference type="Pfam" id="PF23670">
    <property type="entry name" value="PIGBOS1"/>
    <property type="match status" value="1"/>
</dbReference>
<protein>
    <submittedName>
        <fullName evidence="2">Uncharacterized protein</fullName>
    </submittedName>
</protein>
<dbReference type="AlphaFoldDB" id="A0A5C3M9J7"/>
<gene>
    <name evidence="2" type="ORF">BDQ12DRAFT_346785</name>
</gene>
<dbReference type="Proteomes" id="UP000308652">
    <property type="component" value="Unassembled WGS sequence"/>
</dbReference>
<evidence type="ECO:0000313" key="3">
    <source>
        <dbReference type="Proteomes" id="UP000308652"/>
    </source>
</evidence>
<dbReference type="EMBL" id="ML213593">
    <property type="protein sequence ID" value="TFK41922.1"/>
    <property type="molecule type" value="Genomic_DNA"/>
</dbReference>
<accession>A0A5C3M9J7</accession>
<dbReference type="InterPro" id="IPR057394">
    <property type="entry name" value="PIGBOS1"/>
</dbReference>
<reference evidence="2 3" key="1">
    <citation type="journal article" date="2019" name="Nat. Ecol. Evol.">
        <title>Megaphylogeny resolves global patterns of mushroom evolution.</title>
        <authorList>
            <person name="Varga T."/>
            <person name="Krizsan K."/>
            <person name="Foldi C."/>
            <person name="Dima B."/>
            <person name="Sanchez-Garcia M."/>
            <person name="Sanchez-Ramirez S."/>
            <person name="Szollosi G.J."/>
            <person name="Szarkandi J.G."/>
            <person name="Papp V."/>
            <person name="Albert L."/>
            <person name="Andreopoulos W."/>
            <person name="Angelini C."/>
            <person name="Antonin V."/>
            <person name="Barry K.W."/>
            <person name="Bougher N.L."/>
            <person name="Buchanan P."/>
            <person name="Buyck B."/>
            <person name="Bense V."/>
            <person name="Catcheside P."/>
            <person name="Chovatia M."/>
            <person name="Cooper J."/>
            <person name="Damon W."/>
            <person name="Desjardin D."/>
            <person name="Finy P."/>
            <person name="Geml J."/>
            <person name="Haridas S."/>
            <person name="Hughes K."/>
            <person name="Justo A."/>
            <person name="Karasinski D."/>
            <person name="Kautmanova I."/>
            <person name="Kiss B."/>
            <person name="Kocsube S."/>
            <person name="Kotiranta H."/>
            <person name="LaButti K.M."/>
            <person name="Lechner B.E."/>
            <person name="Liimatainen K."/>
            <person name="Lipzen A."/>
            <person name="Lukacs Z."/>
            <person name="Mihaltcheva S."/>
            <person name="Morgado L.N."/>
            <person name="Niskanen T."/>
            <person name="Noordeloos M.E."/>
            <person name="Ohm R.A."/>
            <person name="Ortiz-Santana B."/>
            <person name="Ovrebo C."/>
            <person name="Racz N."/>
            <person name="Riley R."/>
            <person name="Savchenko A."/>
            <person name="Shiryaev A."/>
            <person name="Soop K."/>
            <person name="Spirin V."/>
            <person name="Szebenyi C."/>
            <person name="Tomsovsky M."/>
            <person name="Tulloss R.E."/>
            <person name="Uehling J."/>
            <person name="Grigoriev I.V."/>
            <person name="Vagvolgyi C."/>
            <person name="Papp T."/>
            <person name="Martin F.M."/>
            <person name="Miettinen O."/>
            <person name="Hibbett D.S."/>
            <person name="Nagy L.G."/>
        </authorList>
    </citation>
    <scope>NUCLEOTIDE SEQUENCE [LARGE SCALE GENOMIC DNA]</scope>
    <source>
        <strain evidence="2 3">CBS 166.37</strain>
    </source>
</reference>